<evidence type="ECO:0000256" key="2">
    <source>
        <dbReference type="ARBA" id="ARBA00022472"/>
    </source>
</evidence>
<dbReference type="GO" id="GO:0003676">
    <property type="term" value="F:nucleic acid binding"/>
    <property type="evidence" value="ECO:0007669"/>
    <property type="project" value="InterPro"/>
</dbReference>
<feature type="region of interest" description="Disordered" evidence="4">
    <location>
        <begin position="1"/>
        <end position="101"/>
    </location>
</feature>
<protein>
    <submittedName>
        <fullName evidence="5">Uncharacterized protein</fullName>
    </submittedName>
</protein>
<feature type="compositionally biased region" description="Acidic residues" evidence="4">
    <location>
        <begin position="7"/>
        <end position="16"/>
    </location>
</feature>
<evidence type="ECO:0000313" key="6">
    <source>
        <dbReference type="Proteomes" id="UP000595140"/>
    </source>
</evidence>
<dbReference type="Pfam" id="PF02536">
    <property type="entry name" value="mTERF"/>
    <property type="match status" value="2"/>
</dbReference>
<keyword evidence="3" id="KW-0809">Transit peptide</keyword>
<dbReference type="OrthoDB" id="764594at2759"/>
<evidence type="ECO:0000256" key="3">
    <source>
        <dbReference type="ARBA" id="ARBA00022946"/>
    </source>
</evidence>
<keyword evidence="2" id="KW-0804">Transcription</keyword>
<dbReference type="PANTHER" id="PTHR13068">
    <property type="entry name" value="CGI-12 PROTEIN-RELATED"/>
    <property type="match status" value="1"/>
</dbReference>
<accession>A0A484MWH3</accession>
<proteinExistence type="inferred from homology"/>
<dbReference type="AlphaFoldDB" id="A0A484MWH3"/>
<dbReference type="Gene3D" id="1.25.70.10">
    <property type="entry name" value="Transcription termination factor 3, mitochondrial"/>
    <property type="match status" value="2"/>
</dbReference>
<sequence length="669" mass="75121">NDTMTESLEDLEDDEITSLPICSTPASRPSSGSPTGTSEKHKLDDDDTTSSEASQPGNPTGAGVSPFDNVSTDITPAGSPTGSGIPPDCLRRGTRERQPSTRLRDFVVHTIQHPQAASPSPDPPSAPTIRSYTTKQNVVIPGKSLPAIRKKARSALTEYLHTTRSLPFTVAEHISKNSPRFLESLLSKVNLDGNIVQSVARHLRYNPINEFEPFFESVGLSPSEFSVFLPQDIMFLNDDRPLIENYQVLCSYGVERNKIGTIYKNAPEVFRYGPGILKSKLLSFEEFGLNQVTVIKVVCLCPHLLTGNVSRDFFRVLEKLRSNGIECEWIQGQLSKAHSFNWRRVGEVMFLLSNLGFCKEQLRTVVCQNPEILFDTSGHSTFSLIGFLLKFGFGRDEIQKMFLQQHKEFKVAEFVRNLRNGYVFLVEIGMDSQDIFNVVRSHAVLLGSCPLKKVTTLLTILKAGKKRIREMILTDPHVLKKWGLGVRVDPLPSPEEDEEVKSKAMKTQFLLRLGFVEDSREMEEALKAFRGKGLELQERYDCLVNSGLKPEDAAKIVRFSPNILNQSKEHIEAKIDFLKNTLGCDVSCLVAFPNYISYALKRSMLRLSMYKWLRERGKAGPKLALSTLIACSEKVFVKTCLVKYKEVSNLISQDFKIFSNETVLRSQPK</sequence>
<name>A0A484MWH3_9ASTE</name>
<evidence type="ECO:0000313" key="5">
    <source>
        <dbReference type="EMBL" id="VFQ92124.1"/>
    </source>
</evidence>
<dbReference type="SMART" id="SM00733">
    <property type="entry name" value="Mterf"/>
    <property type="match status" value="4"/>
</dbReference>
<feature type="non-terminal residue" evidence="5">
    <location>
        <position position="1"/>
    </location>
</feature>
<dbReference type="InterPro" id="IPR038538">
    <property type="entry name" value="MTERF_sf"/>
</dbReference>
<dbReference type="Proteomes" id="UP000595140">
    <property type="component" value="Unassembled WGS sequence"/>
</dbReference>
<comment type="similarity">
    <text evidence="1">Belongs to the mTERF family.</text>
</comment>
<gene>
    <name evidence="5" type="ORF">CCAM_LOCUS33900</name>
</gene>
<evidence type="ECO:0000256" key="4">
    <source>
        <dbReference type="SAM" id="MobiDB-lite"/>
    </source>
</evidence>
<dbReference type="InterPro" id="IPR003690">
    <property type="entry name" value="MTERF"/>
</dbReference>
<reference evidence="5 6" key="1">
    <citation type="submission" date="2018-04" db="EMBL/GenBank/DDBJ databases">
        <authorList>
            <person name="Vogel A."/>
        </authorList>
    </citation>
    <scope>NUCLEOTIDE SEQUENCE [LARGE SCALE GENOMIC DNA]</scope>
</reference>
<organism evidence="5 6">
    <name type="scientific">Cuscuta campestris</name>
    <dbReference type="NCBI Taxonomy" id="132261"/>
    <lineage>
        <taxon>Eukaryota</taxon>
        <taxon>Viridiplantae</taxon>
        <taxon>Streptophyta</taxon>
        <taxon>Embryophyta</taxon>
        <taxon>Tracheophyta</taxon>
        <taxon>Spermatophyta</taxon>
        <taxon>Magnoliopsida</taxon>
        <taxon>eudicotyledons</taxon>
        <taxon>Gunneridae</taxon>
        <taxon>Pentapetalae</taxon>
        <taxon>asterids</taxon>
        <taxon>lamiids</taxon>
        <taxon>Solanales</taxon>
        <taxon>Convolvulaceae</taxon>
        <taxon>Cuscuteae</taxon>
        <taxon>Cuscuta</taxon>
        <taxon>Cuscuta subgen. Grammica</taxon>
        <taxon>Cuscuta sect. Cleistogrammica</taxon>
    </lineage>
</organism>
<keyword evidence="2" id="KW-0805">Transcription regulation</keyword>
<dbReference type="GO" id="GO:0006353">
    <property type="term" value="P:DNA-templated transcription termination"/>
    <property type="evidence" value="ECO:0007669"/>
    <property type="project" value="UniProtKB-KW"/>
</dbReference>
<dbReference type="EMBL" id="OOIL02004481">
    <property type="protein sequence ID" value="VFQ92124.1"/>
    <property type="molecule type" value="Genomic_DNA"/>
</dbReference>
<dbReference type="PANTHER" id="PTHR13068:SF38">
    <property type="entry name" value="TRANSCRIPTION TERMINATION FACTOR FAMILY PROTEIN"/>
    <property type="match status" value="1"/>
</dbReference>
<evidence type="ECO:0000256" key="1">
    <source>
        <dbReference type="ARBA" id="ARBA00007692"/>
    </source>
</evidence>
<keyword evidence="2" id="KW-0806">Transcription termination</keyword>
<keyword evidence="6" id="KW-1185">Reference proteome</keyword>
<feature type="compositionally biased region" description="Low complexity" evidence="4">
    <location>
        <begin position="23"/>
        <end position="37"/>
    </location>
</feature>
<feature type="compositionally biased region" description="Basic and acidic residues" evidence="4">
    <location>
        <begin position="89"/>
        <end position="101"/>
    </location>
</feature>
<feature type="compositionally biased region" description="Polar residues" evidence="4">
    <location>
        <begin position="68"/>
        <end position="82"/>
    </location>
</feature>